<accession>A0A6D2KVE7</accession>
<name>A0A6D2KVE7_9BRAS</name>
<keyword evidence="3" id="KW-1185">Reference proteome</keyword>
<reference evidence="2" key="1">
    <citation type="submission" date="2020-01" db="EMBL/GenBank/DDBJ databases">
        <authorList>
            <person name="Mishra B."/>
        </authorList>
    </citation>
    <scope>NUCLEOTIDE SEQUENCE [LARGE SCALE GENOMIC DNA]</scope>
</reference>
<feature type="region of interest" description="Disordered" evidence="1">
    <location>
        <begin position="111"/>
        <end position="152"/>
    </location>
</feature>
<dbReference type="Proteomes" id="UP000467841">
    <property type="component" value="Unassembled WGS sequence"/>
</dbReference>
<dbReference type="Gene3D" id="1.10.510.10">
    <property type="entry name" value="Transferase(Phosphotransferase) domain 1"/>
    <property type="match status" value="1"/>
</dbReference>
<proteinExistence type="predicted"/>
<sequence>MSRSQEDNNVEEEQRTAKDLTKTEVTIERERIIGGKRSGHFSIKGAQKATQLAAQCLNRDSKARPKMSEVVEALKPLPSLKDFASSLQEILYLASVILPVAKNGVRTQGGGFVSRNGPPLRSLSSLNLPQASSYRNARQSQKPKGKDSKSRNRMNIGISCSYLTEVSRLDVASILSDSRTVLSQLQLF</sequence>
<dbReference type="AlphaFoldDB" id="A0A6D2KVE7"/>
<evidence type="ECO:0000313" key="3">
    <source>
        <dbReference type="Proteomes" id="UP000467841"/>
    </source>
</evidence>
<evidence type="ECO:0008006" key="4">
    <source>
        <dbReference type="Google" id="ProtNLM"/>
    </source>
</evidence>
<feature type="compositionally biased region" description="Polar residues" evidence="1">
    <location>
        <begin position="130"/>
        <end position="142"/>
    </location>
</feature>
<feature type="region of interest" description="Disordered" evidence="1">
    <location>
        <begin position="1"/>
        <end position="26"/>
    </location>
</feature>
<gene>
    <name evidence="2" type="ORF">MERR_LOCUS39186</name>
</gene>
<evidence type="ECO:0000256" key="1">
    <source>
        <dbReference type="SAM" id="MobiDB-lite"/>
    </source>
</evidence>
<protein>
    <recommendedName>
        <fullName evidence="4">Protein kinase domain-containing protein</fullName>
    </recommendedName>
</protein>
<comment type="caution">
    <text evidence="2">The sequence shown here is derived from an EMBL/GenBank/DDBJ whole genome shotgun (WGS) entry which is preliminary data.</text>
</comment>
<dbReference type="EMBL" id="CACVBM020001495">
    <property type="protein sequence ID" value="CAA7051951.1"/>
    <property type="molecule type" value="Genomic_DNA"/>
</dbReference>
<feature type="compositionally biased region" description="Low complexity" evidence="1">
    <location>
        <begin position="114"/>
        <end position="129"/>
    </location>
</feature>
<dbReference type="OrthoDB" id="1100648at2759"/>
<evidence type="ECO:0000313" key="2">
    <source>
        <dbReference type="EMBL" id="CAA7051951.1"/>
    </source>
</evidence>
<organism evidence="2 3">
    <name type="scientific">Microthlaspi erraticum</name>
    <dbReference type="NCBI Taxonomy" id="1685480"/>
    <lineage>
        <taxon>Eukaryota</taxon>
        <taxon>Viridiplantae</taxon>
        <taxon>Streptophyta</taxon>
        <taxon>Embryophyta</taxon>
        <taxon>Tracheophyta</taxon>
        <taxon>Spermatophyta</taxon>
        <taxon>Magnoliopsida</taxon>
        <taxon>eudicotyledons</taxon>
        <taxon>Gunneridae</taxon>
        <taxon>Pentapetalae</taxon>
        <taxon>rosids</taxon>
        <taxon>malvids</taxon>
        <taxon>Brassicales</taxon>
        <taxon>Brassicaceae</taxon>
        <taxon>Coluteocarpeae</taxon>
        <taxon>Microthlaspi</taxon>
    </lineage>
</organism>